<keyword evidence="1" id="KW-0472">Membrane</keyword>
<reference evidence="2 3" key="1">
    <citation type="submission" date="2019-06" db="EMBL/GenBank/DDBJ databases">
        <title>Sequencing the genomes of 1000 actinobacteria strains.</title>
        <authorList>
            <person name="Klenk H.-P."/>
        </authorList>
    </citation>
    <scope>NUCLEOTIDE SEQUENCE [LARGE SCALE GENOMIC DNA]</scope>
    <source>
        <strain evidence="2 3">DSM 45679</strain>
    </source>
</reference>
<dbReference type="EMBL" id="VFML01000001">
    <property type="protein sequence ID" value="TQJ03118.1"/>
    <property type="molecule type" value="Genomic_DNA"/>
</dbReference>
<comment type="caution">
    <text evidence="2">The sequence shown here is derived from an EMBL/GenBank/DDBJ whole genome shotgun (WGS) entry which is preliminary data.</text>
</comment>
<name>A0A542DJ45_AMYCI</name>
<accession>A0A542DJ45</accession>
<evidence type="ECO:0000313" key="2">
    <source>
        <dbReference type="EMBL" id="TQJ03118.1"/>
    </source>
</evidence>
<evidence type="ECO:0000256" key="1">
    <source>
        <dbReference type="SAM" id="Phobius"/>
    </source>
</evidence>
<keyword evidence="3" id="KW-1185">Reference proteome</keyword>
<evidence type="ECO:0000313" key="3">
    <source>
        <dbReference type="Proteomes" id="UP000320876"/>
    </source>
</evidence>
<evidence type="ECO:0008006" key="4">
    <source>
        <dbReference type="Google" id="ProtNLM"/>
    </source>
</evidence>
<dbReference type="Proteomes" id="UP000320876">
    <property type="component" value="Unassembled WGS sequence"/>
</dbReference>
<gene>
    <name evidence="2" type="ORF">FB471_2868</name>
</gene>
<keyword evidence="1" id="KW-0812">Transmembrane</keyword>
<organism evidence="2 3">
    <name type="scientific">Amycolatopsis cihanbeyliensis</name>
    <dbReference type="NCBI Taxonomy" id="1128664"/>
    <lineage>
        <taxon>Bacteria</taxon>
        <taxon>Bacillati</taxon>
        <taxon>Actinomycetota</taxon>
        <taxon>Actinomycetes</taxon>
        <taxon>Pseudonocardiales</taxon>
        <taxon>Pseudonocardiaceae</taxon>
        <taxon>Amycolatopsis</taxon>
    </lineage>
</organism>
<protein>
    <recommendedName>
        <fullName evidence="4">LPXTG-motif cell wall-anchored protein</fullName>
    </recommendedName>
</protein>
<dbReference type="AlphaFoldDB" id="A0A542DJ45"/>
<sequence length="59" mass="5999">MYKPPGAGVGTAGGSVGTLATTGADLGWWLAAGVTLIALGVIAMIAVHQRNRKLHREVS</sequence>
<feature type="transmembrane region" description="Helical" evidence="1">
    <location>
        <begin position="26"/>
        <end position="47"/>
    </location>
</feature>
<keyword evidence="1" id="KW-1133">Transmembrane helix</keyword>
<dbReference type="RefSeq" id="WP_141998596.1">
    <property type="nucleotide sequence ID" value="NZ_VFML01000001.1"/>
</dbReference>
<proteinExistence type="predicted"/>